<reference evidence="2" key="1">
    <citation type="submission" date="2019-12" db="EMBL/GenBank/DDBJ databases">
        <title>An insight into the sialome of adult female Ixodes ricinus ticks feeding for 6 days.</title>
        <authorList>
            <person name="Perner J."/>
            <person name="Ribeiro J.M.C."/>
        </authorList>
    </citation>
    <scope>NUCLEOTIDE SEQUENCE</scope>
    <source>
        <strain evidence="2">Semi-engorged</strain>
        <tissue evidence="2">Salivary glands</tissue>
    </source>
</reference>
<sequence>MLTESVLFAVQVFLFCCGLASPAGLPPPLRCPAVASSSPSLSDLMPVPSSLPEPYLPIDIGVALRSVTSPSAGAINTGLQHFQFIGHGEVKPTTMLTESVLFAVQAFLFCCGLASPAGLPPPLRCPAVASSSPSLSDLMPVPSSLPEPYLPIDIGVALQTATSQYRHRRGAAISDVTFGGSYKHRPTALPVHWAWRSETNHGADRIRPFRCSGVPVLLRSR</sequence>
<protein>
    <submittedName>
        <fullName evidence="2">Putative secreted protein</fullName>
    </submittedName>
</protein>
<dbReference type="AlphaFoldDB" id="A0A6B0V3X4"/>
<feature type="chain" id="PRO_5025646267" evidence="1">
    <location>
        <begin position="23"/>
        <end position="221"/>
    </location>
</feature>
<evidence type="ECO:0000313" key="2">
    <source>
        <dbReference type="EMBL" id="MXU96582.1"/>
    </source>
</evidence>
<proteinExistence type="predicted"/>
<evidence type="ECO:0000256" key="1">
    <source>
        <dbReference type="SAM" id="SignalP"/>
    </source>
</evidence>
<name>A0A6B0V3X4_IXORI</name>
<dbReference type="EMBL" id="GIFC01014499">
    <property type="protein sequence ID" value="MXU96582.1"/>
    <property type="molecule type" value="Transcribed_RNA"/>
</dbReference>
<organism evidence="2">
    <name type="scientific">Ixodes ricinus</name>
    <name type="common">Common tick</name>
    <name type="synonym">Acarus ricinus</name>
    <dbReference type="NCBI Taxonomy" id="34613"/>
    <lineage>
        <taxon>Eukaryota</taxon>
        <taxon>Metazoa</taxon>
        <taxon>Ecdysozoa</taxon>
        <taxon>Arthropoda</taxon>
        <taxon>Chelicerata</taxon>
        <taxon>Arachnida</taxon>
        <taxon>Acari</taxon>
        <taxon>Parasitiformes</taxon>
        <taxon>Ixodida</taxon>
        <taxon>Ixodoidea</taxon>
        <taxon>Ixodidae</taxon>
        <taxon>Ixodinae</taxon>
        <taxon>Ixodes</taxon>
    </lineage>
</organism>
<keyword evidence="1" id="KW-0732">Signal</keyword>
<feature type="signal peptide" evidence="1">
    <location>
        <begin position="1"/>
        <end position="22"/>
    </location>
</feature>
<accession>A0A6B0V3X4</accession>